<dbReference type="KEGG" id="merd:EB233_13460"/>
<evidence type="ECO:0000313" key="2">
    <source>
        <dbReference type="EMBL" id="QKC79805.1"/>
    </source>
</evidence>
<gene>
    <name evidence="2" type="ORF">EB233_13460</name>
</gene>
<evidence type="ECO:0000256" key="1">
    <source>
        <dbReference type="SAM" id="MobiDB-lite"/>
    </source>
</evidence>
<proteinExistence type="predicted"/>
<accession>A0A6M7URR8</accession>
<name>A0A6M7URR8_9HYPH</name>
<protein>
    <submittedName>
        <fullName evidence="2">Uncharacterized protein</fullName>
    </submittedName>
</protein>
<dbReference type="AlphaFoldDB" id="A0A6M7URR8"/>
<dbReference type="EMBL" id="CP033361">
    <property type="protein sequence ID" value="QKC79805.1"/>
    <property type="molecule type" value="Genomic_DNA"/>
</dbReference>
<sequence>MSVQKEDYRTNRADFAIASTRGQAVSDDGVRDEPLAMSYKSVWPRDRRSARLPANPAKSSSGPRAGPRR</sequence>
<feature type="region of interest" description="Disordered" evidence="1">
    <location>
        <begin position="41"/>
        <end position="69"/>
    </location>
</feature>
<dbReference type="Proteomes" id="UP000503339">
    <property type="component" value="Chromosome"/>
</dbReference>
<organism evidence="2 3">
    <name type="scientific">Mesorhizobium erdmanii</name>
    <dbReference type="NCBI Taxonomy" id="1777866"/>
    <lineage>
        <taxon>Bacteria</taxon>
        <taxon>Pseudomonadati</taxon>
        <taxon>Pseudomonadota</taxon>
        <taxon>Alphaproteobacteria</taxon>
        <taxon>Hyphomicrobiales</taxon>
        <taxon>Phyllobacteriaceae</taxon>
        <taxon>Mesorhizobium</taxon>
    </lineage>
</organism>
<keyword evidence="3" id="KW-1185">Reference proteome</keyword>
<reference evidence="2 3" key="1">
    <citation type="submission" date="2018-10" db="EMBL/GenBank/DDBJ databases">
        <authorList>
            <person name="Perry B.J."/>
            <person name="Sullivan J.T."/>
            <person name="Murphy R.J.T."/>
            <person name="Ramsay J.P."/>
            <person name="Ronson C.W."/>
        </authorList>
    </citation>
    <scope>NUCLEOTIDE SEQUENCE [LARGE SCALE GENOMIC DNA]</scope>
    <source>
        <strain evidence="2 3">NZP2014</strain>
    </source>
</reference>
<evidence type="ECO:0000313" key="3">
    <source>
        <dbReference type="Proteomes" id="UP000503339"/>
    </source>
</evidence>